<accession>A0ABY4AEA8</accession>
<evidence type="ECO:0000259" key="2">
    <source>
        <dbReference type="PROSITE" id="PS51724"/>
    </source>
</evidence>
<dbReference type="Gene3D" id="3.30.70.1070">
    <property type="entry name" value="Sporulation related repeat"/>
    <property type="match status" value="1"/>
</dbReference>
<feature type="region of interest" description="Disordered" evidence="1">
    <location>
        <begin position="77"/>
        <end position="100"/>
    </location>
</feature>
<keyword evidence="4" id="KW-1185">Reference proteome</keyword>
<evidence type="ECO:0000313" key="4">
    <source>
        <dbReference type="Proteomes" id="UP000831532"/>
    </source>
</evidence>
<dbReference type="InterPro" id="IPR007730">
    <property type="entry name" value="SPOR-like_dom"/>
</dbReference>
<dbReference type="InterPro" id="IPR036680">
    <property type="entry name" value="SPOR-like_sf"/>
</dbReference>
<evidence type="ECO:0000256" key="1">
    <source>
        <dbReference type="SAM" id="MobiDB-lite"/>
    </source>
</evidence>
<sequence length="257" mass="27721">MLKFMFWTLLAINAVLFAYGQGMLGNFRENEREPGRMRNQIGTENIKLVAARPVPPPEAAAEPETVTPPPTPVLVMAKPPAPVPVEPKPEPKPEPSSAAPKPELVACTLVGNFTQPEARRFEAMLAPLALGQRQTRENVAVPEVTSHIVFIPSPGSKEAADRKAAELKELGITSYFIINDNTPMKYAISLGVFKSETSAQTLLATLTKQGVAGAKVAGRTSQATKMAYRFRALEPAAKAKVDAVLAKFPDHPARSCK</sequence>
<proteinExistence type="predicted"/>
<evidence type="ECO:0000313" key="3">
    <source>
        <dbReference type="EMBL" id="UOD33043.1"/>
    </source>
</evidence>
<dbReference type="PROSITE" id="PS51724">
    <property type="entry name" value="SPOR"/>
    <property type="match status" value="1"/>
</dbReference>
<dbReference type="Proteomes" id="UP000831532">
    <property type="component" value="Chromosome"/>
</dbReference>
<protein>
    <submittedName>
        <fullName evidence="3">SPOR domain-containing protein</fullName>
    </submittedName>
</protein>
<organism evidence="3 4">
    <name type="scientific">Massilia violaceinigra</name>
    <dbReference type="NCBI Taxonomy" id="2045208"/>
    <lineage>
        <taxon>Bacteria</taxon>
        <taxon>Pseudomonadati</taxon>
        <taxon>Pseudomonadota</taxon>
        <taxon>Betaproteobacteria</taxon>
        <taxon>Burkholderiales</taxon>
        <taxon>Oxalobacteraceae</taxon>
        <taxon>Telluria group</taxon>
        <taxon>Massilia</taxon>
    </lineage>
</organism>
<reference evidence="3 4" key="1">
    <citation type="submission" date="2020-10" db="EMBL/GenBank/DDBJ databases">
        <title>Genome analysis of Massilia species.</title>
        <authorList>
            <person name="Jung D.-H."/>
        </authorList>
    </citation>
    <scope>NUCLEOTIDE SEQUENCE [LARGE SCALE GENOMIC DNA]</scope>
    <source>
        <strain evidence="4">sipir</strain>
    </source>
</reference>
<feature type="domain" description="SPOR" evidence="2">
    <location>
        <begin position="180"/>
        <end position="257"/>
    </location>
</feature>
<dbReference type="EMBL" id="CP063361">
    <property type="protein sequence ID" value="UOD33043.1"/>
    <property type="molecule type" value="Genomic_DNA"/>
</dbReference>
<dbReference type="Pfam" id="PF05036">
    <property type="entry name" value="SPOR"/>
    <property type="match status" value="1"/>
</dbReference>
<gene>
    <name evidence="3" type="ORF">INH39_16230</name>
</gene>
<name>A0ABY4AEA8_9BURK</name>